<proteinExistence type="predicted"/>
<feature type="region of interest" description="Disordered" evidence="2">
    <location>
        <begin position="23"/>
        <end position="46"/>
    </location>
</feature>
<sequence length="140" mass="16000">MSSATETAEQRFRLAFERLKAGRPQVMPPGTPVSQNNVAKEAGTDPTALRKARYPALIREIQAWVEINSEEKAVQRERRDRRARARDDLATKVKRLEDQRDHARAKLLSAERMVLELLKVNARLQARLDDLIPPPTPLQK</sequence>
<evidence type="ECO:0000256" key="1">
    <source>
        <dbReference type="SAM" id="Coils"/>
    </source>
</evidence>
<gene>
    <name evidence="3" type="ORF">CRM94_36410</name>
</gene>
<evidence type="ECO:0008006" key="5">
    <source>
        <dbReference type="Google" id="ProtNLM"/>
    </source>
</evidence>
<dbReference type="RefSeq" id="WP_098154596.1">
    <property type="nucleotide sequence ID" value="NZ_CADEXX010000044.1"/>
</dbReference>
<evidence type="ECO:0000313" key="4">
    <source>
        <dbReference type="Proteomes" id="UP000220629"/>
    </source>
</evidence>
<evidence type="ECO:0000256" key="2">
    <source>
        <dbReference type="SAM" id="MobiDB-lite"/>
    </source>
</evidence>
<reference evidence="4" key="1">
    <citation type="submission" date="2017-09" db="EMBL/GenBank/DDBJ databases">
        <title>FDA dAtabase for Regulatory Grade micrObial Sequences (FDA-ARGOS): Supporting development and validation of Infectious Disease Dx tests.</title>
        <authorList>
            <person name="Minogue T."/>
            <person name="Wolcott M."/>
            <person name="Wasieloski L."/>
            <person name="Aguilar W."/>
            <person name="Moore D."/>
            <person name="Tallon L."/>
            <person name="Sadzewicz L."/>
            <person name="Ott S."/>
            <person name="Zhao X."/>
            <person name="Nagaraj S."/>
            <person name="Vavikolanu K."/>
            <person name="Aluvathingal J."/>
            <person name="Nadendla S."/>
            <person name="Sichtig H."/>
        </authorList>
    </citation>
    <scope>NUCLEOTIDE SEQUENCE [LARGE SCALE GENOMIC DNA]</scope>
    <source>
        <strain evidence="4">FDAARGOS_390</strain>
    </source>
</reference>
<protein>
    <recommendedName>
        <fullName evidence="5">BZIP domain-containing protein</fullName>
    </recommendedName>
</protein>
<dbReference type="EMBL" id="PDDY01000004">
    <property type="protein sequence ID" value="PEH39731.1"/>
    <property type="molecule type" value="Genomic_DNA"/>
</dbReference>
<organism evidence="3 4">
    <name type="scientific">Burkholderia gladioli</name>
    <name type="common">Pseudomonas marginata</name>
    <name type="synonym">Phytomonas marginata</name>
    <dbReference type="NCBI Taxonomy" id="28095"/>
    <lineage>
        <taxon>Bacteria</taxon>
        <taxon>Pseudomonadati</taxon>
        <taxon>Pseudomonadota</taxon>
        <taxon>Betaproteobacteria</taxon>
        <taxon>Burkholderiales</taxon>
        <taxon>Burkholderiaceae</taxon>
        <taxon>Burkholderia</taxon>
    </lineage>
</organism>
<comment type="caution">
    <text evidence="3">The sequence shown here is derived from an EMBL/GenBank/DDBJ whole genome shotgun (WGS) entry which is preliminary data.</text>
</comment>
<evidence type="ECO:0000313" key="3">
    <source>
        <dbReference type="EMBL" id="PEH39731.1"/>
    </source>
</evidence>
<dbReference type="Proteomes" id="UP000220629">
    <property type="component" value="Unassembled WGS sequence"/>
</dbReference>
<accession>A0A2A7S834</accession>
<keyword evidence="1" id="KW-0175">Coiled coil</keyword>
<name>A0A2A7S834_BURGA</name>
<feature type="coiled-coil region" evidence="1">
    <location>
        <begin position="86"/>
        <end position="113"/>
    </location>
</feature>
<dbReference type="AlphaFoldDB" id="A0A2A7S834"/>